<dbReference type="SUPFAM" id="SSF56112">
    <property type="entry name" value="Protein kinase-like (PK-like)"/>
    <property type="match status" value="1"/>
</dbReference>
<dbReference type="EMBL" id="BIFT01000002">
    <property type="protein sequence ID" value="GCE30442.1"/>
    <property type="molecule type" value="Genomic_DNA"/>
</dbReference>
<dbReference type="Gene3D" id="1.10.510.10">
    <property type="entry name" value="Transferase(Phosphotransferase) domain 1"/>
    <property type="match status" value="1"/>
</dbReference>
<dbReference type="InterPro" id="IPR011009">
    <property type="entry name" value="Kinase-like_dom_sf"/>
</dbReference>
<dbReference type="PANTHER" id="PTHR21310">
    <property type="entry name" value="AMINOGLYCOSIDE PHOSPHOTRANSFERASE-RELATED-RELATED"/>
    <property type="match status" value="1"/>
</dbReference>
<dbReference type="Gene3D" id="3.30.200.20">
    <property type="entry name" value="Phosphorylase Kinase, domain 1"/>
    <property type="match status" value="1"/>
</dbReference>
<dbReference type="AlphaFoldDB" id="A0A402BGT2"/>
<dbReference type="PANTHER" id="PTHR21310:SF15">
    <property type="entry name" value="AMINOGLYCOSIDE PHOSPHOTRANSFERASE DOMAIN-CONTAINING PROTEIN"/>
    <property type="match status" value="1"/>
</dbReference>
<reference evidence="3" key="1">
    <citation type="submission" date="2018-12" db="EMBL/GenBank/DDBJ databases">
        <title>Tengunoibacter tsumagoiensis gen. nov., sp. nov., Dictyobacter kobayashii sp. nov., D. alpinus sp. nov., and D. joshuensis sp. nov. and description of Dictyobacteraceae fam. nov. within the order Ktedonobacterales isolated from Tengu-no-mugimeshi.</title>
        <authorList>
            <person name="Wang C.M."/>
            <person name="Zheng Y."/>
            <person name="Sakai Y."/>
            <person name="Toyoda A."/>
            <person name="Minakuchi Y."/>
            <person name="Abe K."/>
            <person name="Yokota A."/>
            <person name="Yabe S."/>
        </authorList>
    </citation>
    <scope>NUCLEOTIDE SEQUENCE [LARGE SCALE GENOMIC DNA]</scope>
    <source>
        <strain evidence="3">Uno16</strain>
    </source>
</reference>
<comment type="caution">
    <text evidence="2">The sequence shown here is derived from an EMBL/GenBank/DDBJ whole genome shotgun (WGS) entry which is preliminary data.</text>
</comment>
<evidence type="ECO:0000313" key="3">
    <source>
        <dbReference type="Proteomes" id="UP000287171"/>
    </source>
</evidence>
<dbReference type="GO" id="GO:0016740">
    <property type="term" value="F:transferase activity"/>
    <property type="evidence" value="ECO:0007669"/>
    <property type="project" value="UniProtKB-KW"/>
</dbReference>
<gene>
    <name evidence="2" type="ORF">KDA_59260</name>
</gene>
<dbReference type="RefSeq" id="WP_246039277.1">
    <property type="nucleotide sequence ID" value="NZ_BIFT01000002.1"/>
</dbReference>
<evidence type="ECO:0000259" key="1">
    <source>
        <dbReference type="Pfam" id="PF01636"/>
    </source>
</evidence>
<proteinExistence type="predicted"/>
<dbReference type="InterPro" id="IPR002575">
    <property type="entry name" value="Aminoglycoside_PTrfase"/>
</dbReference>
<keyword evidence="2" id="KW-0808">Transferase</keyword>
<name>A0A402BGT2_9CHLR</name>
<sequence>MSVHEELSISEEYLRSCLQEQYGLTSTSFEFIPLGLDSQAGIYRVMCTDGLPRLLKVRSGLLYEASCLIPRYLHDQGIASVVAPLPTLQHSLWTHFGDWTVCLYPFVDGDTSWDGMTTEHWRELGAVFKQVHQVTLPFYCLKSLRKETFDPTQYARQIHDFESHYLEEHRNDGAAAQALCSSWLTHRATIHSALSALEKLALMLQKQAGPYVLCHADLHPANLLRDQAGHVFVIDWDVVMLAPKERDFIFVSELPAPDPMPQTSTPFFQGYGQTEIDWTALTYYRWERIVQDIIACAQDVLLRDDLGEETKADAVRLFDMILAGKHDIQLAHATASHIRPF</sequence>
<keyword evidence="3" id="KW-1185">Reference proteome</keyword>
<feature type="domain" description="Aminoglycoside phosphotransferase" evidence="1">
    <location>
        <begin position="71"/>
        <end position="272"/>
    </location>
</feature>
<organism evidence="2 3">
    <name type="scientific">Dictyobacter alpinus</name>
    <dbReference type="NCBI Taxonomy" id="2014873"/>
    <lineage>
        <taxon>Bacteria</taxon>
        <taxon>Bacillati</taxon>
        <taxon>Chloroflexota</taxon>
        <taxon>Ktedonobacteria</taxon>
        <taxon>Ktedonobacterales</taxon>
        <taxon>Dictyobacteraceae</taxon>
        <taxon>Dictyobacter</taxon>
    </lineage>
</organism>
<dbReference type="InterPro" id="IPR051678">
    <property type="entry name" value="AGP_Transferase"/>
</dbReference>
<dbReference type="Gene3D" id="1.20.58.840">
    <property type="match status" value="1"/>
</dbReference>
<evidence type="ECO:0000313" key="2">
    <source>
        <dbReference type="EMBL" id="GCE30442.1"/>
    </source>
</evidence>
<protein>
    <submittedName>
        <fullName evidence="2">Spectinomycin phosphotransferase</fullName>
    </submittedName>
</protein>
<accession>A0A402BGT2</accession>
<dbReference type="Proteomes" id="UP000287171">
    <property type="component" value="Unassembled WGS sequence"/>
</dbReference>
<dbReference type="Pfam" id="PF01636">
    <property type="entry name" value="APH"/>
    <property type="match status" value="1"/>
</dbReference>